<dbReference type="RefSeq" id="WP_168080685.1">
    <property type="nucleotide sequence ID" value="NZ_JAAVJI010000001.1"/>
</dbReference>
<gene>
    <name evidence="1" type="ORF">HBH25_01230</name>
</gene>
<keyword evidence="1" id="KW-0378">Hydrolase</keyword>
<dbReference type="InterPro" id="IPR023346">
    <property type="entry name" value="Lysozyme-like_dom_sf"/>
</dbReference>
<evidence type="ECO:0000313" key="1">
    <source>
        <dbReference type="EMBL" id="NJO99489.1"/>
    </source>
</evidence>
<protein>
    <submittedName>
        <fullName evidence="1">Glycoside hydrolase family 19 protein</fullName>
    </submittedName>
</protein>
<comment type="caution">
    <text evidence="1">The sequence shown here is derived from an EMBL/GenBank/DDBJ whole genome shotgun (WGS) entry which is preliminary data.</text>
</comment>
<dbReference type="Gene3D" id="1.10.530.10">
    <property type="match status" value="1"/>
</dbReference>
<name>A0ABX0Y854_9PSED</name>
<dbReference type="EMBL" id="JAAVJI010000001">
    <property type="protein sequence ID" value="NJO99489.1"/>
    <property type="molecule type" value="Genomic_DNA"/>
</dbReference>
<dbReference type="SUPFAM" id="SSF53955">
    <property type="entry name" value="Lysozyme-like"/>
    <property type="match status" value="1"/>
</dbReference>
<dbReference type="GO" id="GO:0016787">
    <property type="term" value="F:hydrolase activity"/>
    <property type="evidence" value="ECO:0007669"/>
    <property type="project" value="UniProtKB-KW"/>
</dbReference>
<keyword evidence="2" id="KW-1185">Reference proteome</keyword>
<evidence type="ECO:0000313" key="2">
    <source>
        <dbReference type="Proteomes" id="UP000746535"/>
    </source>
</evidence>
<proteinExistence type="predicted"/>
<dbReference type="PANTHER" id="PTHR34408:SF2">
    <property type="entry name" value="CELL WALL-BINDING PROTEIN YWSB"/>
    <property type="match status" value="1"/>
</dbReference>
<sequence length="183" mass="20254">MPLTDIQLRQIFPLAGDRASAYLNSINLAMARYAIDTPLRVSAFLAQVGQESGQLRYVRELGSDRYLERYDTGPLAKRLGNTPWADGDGQAYRGRGLLQVTGRDNYLACSLALFGDQRLLGSPELLEQPCYAALSAGWYWAMRHLNRLADGGDTEAITRAINGGLKGLPERKAFYDRALKVLT</sequence>
<organism evidence="1 2">
    <name type="scientific">Pseudomonas quercus</name>
    <dbReference type="NCBI Taxonomy" id="2722792"/>
    <lineage>
        <taxon>Bacteria</taxon>
        <taxon>Pseudomonadati</taxon>
        <taxon>Pseudomonadota</taxon>
        <taxon>Gammaproteobacteria</taxon>
        <taxon>Pseudomonadales</taxon>
        <taxon>Pseudomonadaceae</taxon>
        <taxon>Pseudomonas</taxon>
    </lineage>
</organism>
<dbReference type="PANTHER" id="PTHR34408">
    <property type="entry name" value="FAMILY PROTEIN, PUTATIVE-RELATED"/>
    <property type="match status" value="1"/>
</dbReference>
<dbReference type="Proteomes" id="UP000746535">
    <property type="component" value="Unassembled WGS sequence"/>
</dbReference>
<dbReference type="InterPro" id="IPR052354">
    <property type="entry name" value="Cell_Wall_Dynamics_Protein"/>
</dbReference>
<reference evidence="1 2" key="1">
    <citation type="submission" date="2020-03" db="EMBL/GenBank/DDBJ databases">
        <authorList>
            <person name="Wang L."/>
            <person name="He N."/>
            <person name="Li Y."/>
            <person name="Fang Y."/>
            <person name="Zhang F."/>
        </authorList>
    </citation>
    <scope>NUCLEOTIDE SEQUENCE [LARGE SCALE GENOMIC DNA]</scope>
    <source>
        <strain evidence="2">hsmgli-8</strain>
    </source>
</reference>
<accession>A0ABX0Y854</accession>